<comment type="subcellular location">
    <subcellularLocation>
        <location evidence="1">Endomembrane system</location>
        <topology evidence="1">Multi-pass membrane protein</topology>
    </subcellularLocation>
    <subcellularLocation>
        <location evidence="7">Endoplasmic reticulum membrane</location>
        <topology evidence="7">Multi-pass membrane protein</topology>
    </subcellularLocation>
</comment>
<reference evidence="8 9" key="1">
    <citation type="submission" date="2023-04" db="EMBL/GenBank/DDBJ databases">
        <title>Genome of Basidiobolus ranarum AG-B5.</title>
        <authorList>
            <person name="Stajich J.E."/>
            <person name="Carter-House D."/>
            <person name="Gryganskyi A."/>
        </authorList>
    </citation>
    <scope>NUCLEOTIDE SEQUENCE [LARGE SCALE GENOMIC DNA]</scope>
    <source>
        <strain evidence="8 9">AG-B5</strain>
    </source>
</reference>
<evidence type="ECO:0000256" key="3">
    <source>
        <dbReference type="ARBA" id="ARBA00022692"/>
    </source>
</evidence>
<sequence>MEMSVLTRYCSARVLLGLLLLLALVSAKGGGDTEPQFVTCLEECNNTTCLSPPTLPLALRLTFWSCESNCKYTCMRDITEKTREAGDTVVQYYGKWPFVRALGMQEPASVTFSILNGWAHWRHWKLIKTEVPGDYFLKKFYYAFVIVGMNTWLWSAVFHTRDNSVTEKFDYFSAALTVMYGLYLALLRINYVRSLKKQLQLGILLLIPYFLHISYLSFFKFDYDYNMWANVFVGILHNLAWGYWSVTNPDHPYRWEPLKCGLFVTIAMSLELFDFPPIMEVFDAHSLWHAATIFIWFLWYRFLILDSQWEVVTSLPKKI</sequence>
<keyword evidence="5 7" id="KW-1133">Transmembrane helix</keyword>
<dbReference type="InterPro" id="IPR007217">
    <property type="entry name" value="Per1-like"/>
</dbReference>
<evidence type="ECO:0000256" key="5">
    <source>
        <dbReference type="ARBA" id="ARBA00022989"/>
    </source>
</evidence>
<proteinExistence type="inferred from homology"/>
<comment type="caution">
    <text evidence="8">The sequence shown here is derived from an EMBL/GenBank/DDBJ whole genome shotgun (WGS) entry which is preliminary data.</text>
</comment>
<name>A0ABR2WPS7_9FUNG</name>
<feature type="transmembrane region" description="Helical" evidence="7">
    <location>
        <begin position="171"/>
        <end position="189"/>
    </location>
</feature>
<evidence type="ECO:0000256" key="4">
    <source>
        <dbReference type="ARBA" id="ARBA00022729"/>
    </source>
</evidence>
<dbReference type="Pfam" id="PF04080">
    <property type="entry name" value="Per1"/>
    <property type="match status" value="1"/>
</dbReference>
<keyword evidence="7" id="KW-0256">Endoplasmic reticulum</keyword>
<dbReference type="EMBL" id="JASJQH010000623">
    <property type="protein sequence ID" value="KAK9763503.1"/>
    <property type="molecule type" value="Genomic_DNA"/>
</dbReference>
<feature type="chain" id="PRO_5044997104" description="Post-GPI attachment to proteins factor 3" evidence="7">
    <location>
        <begin position="28"/>
        <end position="319"/>
    </location>
</feature>
<feature type="transmembrane region" description="Helical" evidence="7">
    <location>
        <begin position="227"/>
        <end position="246"/>
    </location>
</feature>
<evidence type="ECO:0000256" key="1">
    <source>
        <dbReference type="ARBA" id="ARBA00004127"/>
    </source>
</evidence>
<keyword evidence="9" id="KW-1185">Reference proteome</keyword>
<gene>
    <name evidence="8" type="ORF">K7432_009746</name>
</gene>
<comment type="similarity">
    <text evidence="7">Belongs to the PGAP3 family.</text>
</comment>
<evidence type="ECO:0000256" key="2">
    <source>
        <dbReference type="ARBA" id="ARBA00022502"/>
    </source>
</evidence>
<dbReference type="Proteomes" id="UP001479436">
    <property type="component" value="Unassembled WGS sequence"/>
</dbReference>
<feature type="transmembrane region" description="Helical" evidence="7">
    <location>
        <begin position="287"/>
        <end position="304"/>
    </location>
</feature>
<accession>A0ABR2WPS7</accession>
<organism evidence="8 9">
    <name type="scientific">Basidiobolus ranarum</name>
    <dbReference type="NCBI Taxonomy" id="34480"/>
    <lineage>
        <taxon>Eukaryota</taxon>
        <taxon>Fungi</taxon>
        <taxon>Fungi incertae sedis</taxon>
        <taxon>Zoopagomycota</taxon>
        <taxon>Entomophthoromycotina</taxon>
        <taxon>Basidiobolomycetes</taxon>
        <taxon>Basidiobolales</taxon>
        <taxon>Basidiobolaceae</taxon>
        <taxon>Basidiobolus</taxon>
    </lineage>
</organism>
<keyword evidence="2 7" id="KW-0337">GPI-anchor biosynthesis</keyword>
<comment type="function">
    <text evidence="7">Involved in the lipid remodeling steps of GPI-anchor maturation.</text>
</comment>
<dbReference type="PANTHER" id="PTHR13148:SF0">
    <property type="entry name" value="POST-GPI ATTACHMENT TO PROTEINS FACTOR 3"/>
    <property type="match status" value="1"/>
</dbReference>
<dbReference type="PANTHER" id="PTHR13148">
    <property type="entry name" value="PER1-RELATED"/>
    <property type="match status" value="1"/>
</dbReference>
<protein>
    <recommendedName>
        <fullName evidence="7">Post-GPI attachment to proteins factor 3</fullName>
    </recommendedName>
</protein>
<feature type="signal peptide" evidence="7">
    <location>
        <begin position="1"/>
        <end position="27"/>
    </location>
</feature>
<keyword evidence="3 7" id="KW-0812">Transmembrane</keyword>
<evidence type="ECO:0000256" key="6">
    <source>
        <dbReference type="ARBA" id="ARBA00023136"/>
    </source>
</evidence>
<evidence type="ECO:0000313" key="8">
    <source>
        <dbReference type="EMBL" id="KAK9763503.1"/>
    </source>
</evidence>
<comment type="caution">
    <text evidence="7">Lacks conserved residue(s) required for the propagation of feature annotation.</text>
</comment>
<evidence type="ECO:0000256" key="7">
    <source>
        <dbReference type="RuleBase" id="RU365066"/>
    </source>
</evidence>
<keyword evidence="4 7" id="KW-0732">Signal</keyword>
<keyword evidence="6 7" id="KW-0472">Membrane</keyword>
<feature type="transmembrane region" description="Helical" evidence="7">
    <location>
        <begin position="140"/>
        <end position="159"/>
    </location>
</feature>
<feature type="transmembrane region" description="Helical" evidence="7">
    <location>
        <begin position="201"/>
        <end position="221"/>
    </location>
</feature>
<evidence type="ECO:0000313" key="9">
    <source>
        <dbReference type="Proteomes" id="UP001479436"/>
    </source>
</evidence>